<dbReference type="OrthoDB" id="5967130at2759"/>
<protein>
    <recommendedName>
        <fullName evidence="13">Olfactory receptor</fullName>
    </recommendedName>
</protein>
<reference evidence="16" key="1">
    <citation type="submission" date="2025-08" db="UniProtKB">
        <authorList>
            <consortium name="RefSeq"/>
        </authorList>
    </citation>
    <scope>IDENTIFICATION</scope>
</reference>
<feature type="domain" description="G-protein coupled receptors family 1 profile" evidence="14">
    <location>
        <begin position="47"/>
        <end position="296"/>
    </location>
</feature>
<evidence type="ECO:0000256" key="3">
    <source>
        <dbReference type="ARBA" id="ARBA00022606"/>
    </source>
</evidence>
<dbReference type="FunFam" id="1.20.1070.10:FF:000010">
    <property type="entry name" value="Olfactory receptor"/>
    <property type="match status" value="1"/>
</dbReference>
<dbReference type="GO" id="GO:0004930">
    <property type="term" value="F:G protein-coupled receptor activity"/>
    <property type="evidence" value="ECO:0007669"/>
    <property type="project" value="UniProtKB-KW"/>
</dbReference>
<dbReference type="PRINTS" id="PR00245">
    <property type="entry name" value="OLFACTORYR"/>
</dbReference>
<accession>A0A1U8DYC7</accession>
<keyword evidence="4 12" id="KW-0812">Transmembrane</keyword>
<feature type="transmembrane region" description="Helical" evidence="13">
    <location>
        <begin position="33"/>
        <end position="57"/>
    </location>
</feature>
<evidence type="ECO:0000259" key="14">
    <source>
        <dbReference type="PROSITE" id="PS50262"/>
    </source>
</evidence>
<keyword evidence="8 13" id="KW-0472">Membrane</keyword>
<dbReference type="InterPro" id="IPR000725">
    <property type="entry name" value="Olfact_rcpt"/>
</dbReference>
<dbReference type="GO" id="GO:0005886">
    <property type="term" value="C:plasma membrane"/>
    <property type="evidence" value="ECO:0007669"/>
    <property type="project" value="UniProtKB-SubCell"/>
</dbReference>
<comment type="similarity">
    <text evidence="12">Belongs to the G-protein coupled receptor 1 family.</text>
</comment>
<organism evidence="15 16">
    <name type="scientific">Alligator sinensis</name>
    <name type="common">Chinese alligator</name>
    <dbReference type="NCBI Taxonomy" id="38654"/>
    <lineage>
        <taxon>Eukaryota</taxon>
        <taxon>Metazoa</taxon>
        <taxon>Chordata</taxon>
        <taxon>Craniata</taxon>
        <taxon>Vertebrata</taxon>
        <taxon>Euteleostomi</taxon>
        <taxon>Archelosauria</taxon>
        <taxon>Archosauria</taxon>
        <taxon>Crocodylia</taxon>
        <taxon>Alligatoridae</taxon>
        <taxon>Alligatorinae</taxon>
        <taxon>Alligator</taxon>
    </lineage>
</organism>
<dbReference type="GeneID" id="106723226"/>
<feature type="transmembrane region" description="Helical" evidence="13">
    <location>
        <begin position="244"/>
        <end position="267"/>
    </location>
</feature>
<evidence type="ECO:0000256" key="11">
    <source>
        <dbReference type="ARBA" id="ARBA00023224"/>
    </source>
</evidence>
<evidence type="ECO:0000256" key="10">
    <source>
        <dbReference type="ARBA" id="ARBA00023180"/>
    </source>
</evidence>
<dbReference type="InterPro" id="IPR050516">
    <property type="entry name" value="Olfactory_GPCR"/>
</dbReference>
<evidence type="ECO:0000256" key="12">
    <source>
        <dbReference type="RuleBase" id="RU000688"/>
    </source>
</evidence>
<keyword evidence="10" id="KW-0325">Glycoprotein</keyword>
<dbReference type="eggNOG" id="ENOG502SKM8">
    <property type="taxonomic scope" value="Eukaryota"/>
</dbReference>
<dbReference type="Proteomes" id="UP000189705">
    <property type="component" value="Unplaced"/>
</dbReference>
<dbReference type="InterPro" id="IPR000276">
    <property type="entry name" value="GPCR_Rhodpsn"/>
</dbReference>
<keyword evidence="5 13" id="KW-0552">Olfaction</keyword>
<sequence length="331" mass="37186">MQSVAHTGWSNQTSITGFILLGFGNISEMQIPLFLMFLLIYLVTISGNILIVTLVMVDQPLHTPMYFFLGNLSCLETCYSSIILPRLLASLLSGDKTISVRDCFSQFYCFGDLVATECYLLAVMSCDRYLAICNPLRYAVIMNGRVCTQLAAYCWTGGFLSSTTVIILMSELKFCSANEIDHFFCDFSPIVKLSCTDTKLVEFLVITLSSISSLIPFLLTLTSYACIISTILRISSTSGRQKAFSTCSSHLVIVATYYGTLFIVYLVPTDYVSKSLHKVFSVFYTVLTPMLNPLVYSLRNKEVNEALRRALNKIYGFARFPFIKFNQRDMN</sequence>
<keyword evidence="9 12" id="KW-0675">Receptor</keyword>
<comment type="subcellular location">
    <subcellularLocation>
        <location evidence="1 13">Cell membrane</location>
        <topology evidence="1 13">Multi-pass membrane protein</topology>
    </subcellularLocation>
</comment>
<dbReference type="Pfam" id="PF13853">
    <property type="entry name" value="7tm_4"/>
    <property type="match status" value="1"/>
</dbReference>
<dbReference type="InterPro" id="IPR017452">
    <property type="entry name" value="GPCR_Rhodpsn_7TM"/>
</dbReference>
<evidence type="ECO:0000256" key="5">
    <source>
        <dbReference type="ARBA" id="ARBA00022725"/>
    </source>
</evidence>
<keyword evidence="11 12" id="KW-0807">Transducer</keyword>
<dbReference type="PANTHER" id="PTHR26452">
    <property type="entry name" value="OLFACTORY RECEPTOR"/>
    <property type="match status" value="1"/>
</dbReference>
<evidence type="ECO:0000256" key="4">
    <source>
        <dbReference type="ARBA" id="ARBA00022692"/>
    </source>
</evidence>
<dbReference type="PROSITE" id="PS00237">
    <property type="entry name" value="G_PROTEIN_RECEP_F1_1"/>
    <property type="match status" value="1"/>
</dbReference>
<gene>
    <name evidence="16" type="primary">LOC106723226</name>
</gene>
<feature type="transmembrane region" description="Helical" evidence="13">
    <location>
        <begin position="150"/>
        <end position="169"/>
    </location>
</feature>
<name>A0A1U8DYC7_ALLSI</name>
<dbReference type="KEGG" id="asn:106723226"/>
<evidence type="ECO:0000256" key="2">
    <source>
        <dbReference type="ARBA" id="ARBA00022475"/>
    </source>
</evidence>
<feature type="transmembrane region" description="Helical" evidence="13">
    <location>
        <begin position="203"/>
        <end position="232"/>
    </location>
</feature>
<dbReference type="PROSITE" id="PS50262">
    <property type="entry name" value="G_PROTEIN_RECEP_F1_2"/>
    <property type="match status" value="1"/>
</dbReference>
<dbReference type="Gene3D" id="1.20.1070.10">
    <property type="entry name" value="Rhodopsin 7-helix transmembrane proteins"/>
    <property type="match status" value="1"/>
</dbReference>
<keyword evidence="3 13" id="KW-0716">Sensory transduction</keyword>
<feature type="transmembrane region" description="Helical" evidence="13">
    <location>
        <begin position="279"/>
        <end position="298"/>
    </location>
</feature>
<evidence type="ECO:0000313" key="15">
    <source>
        <dbReference type="Proteomes" id="UP000189705"/>
    </source>
</evidence>
<dbReference type="InParanoid" id="A0A1U8DYC7"/>
<keyword evidence="15" id="KW-1185">Reference proteome</keyword>
<evidence type="ECO:0000256" key="1">
    <source>
        <dbReference type="ARBA" id="ARBA00004651"/>
    </source>
</evidence>
<dbReference type="CDD" id="cd15911">
    <property type="entry name" value="7tmA_OR11A-like"/>
    <property type="match status" value="1"/>
</dbReference>
<evidence type="ECO:0000313" key="16">
    <source>
        <dbReference type="RefSeq" id="XP_014382704.1"/>
    </source>
</evidence>
<keyword evidence="7 12" id="KW-0297">G-protein coupled receptor</keyword>
<dbReference type="AlphaFoldDB" id="A0A1U8DYC7"/>
<dbReference type="RefSeq" id="XP_014382704.1">
    <property type="nucleotide sequence ID" value="XM_014527218.1"/>
</dbReference>
<dbReference type="GO" id="GO:0004984">
    <property type="term" value="F:olfactory receptor activity"/>
    <property type="evidence" value="ECO:0007669"/>
    <property type="project" value="InterPro"/>
</dbReference>
<evidence type="ECO:0000256" key="7">
    <source>
        <dbReference type="ARBA" id="ARBA00023040"/>
    </source>
</evidence>
<dbReference type="PRINTS" id="PR00237">
    <property type="entry name" value="GPCRRHODOPSN"/>
</dbReference>
<evidence type="ECO:0000256" key="13">
    <source>
        <dbReference type="RuleBase" id="RU363047"/>
    </source>
</evidence>
<evidence type="ECO:0000256" key="8">
    <source>
        <dbReference type="ARBA" id="ARBA00023136"/>
    </source>
</evidence>
<evidence type="ECO:0000256" key="6">
    <source>
        <dbReference type="ARBA" id="ARBA00022989"/>
    </source>
</evidence>
<proteinExistence type="inferred from homology"/>
<evidence type="ECO:0000256" key="9">
    <source>
        <dbReference type="ARBA" id="ARBA00023170"/>
    </source>
</evidence>
<keyword evidence="6 13" id="KW-1133">Transmembrane helix</keyword>
<dbReference type="SUPFAM" id="SSF81321">
    <property type="entry name" value="Family A G protein-coupled receptor-like"/>
    <property type="match status" value="1"/>
</dbReference>
<keyword evidence="2 13" id="KW-1003">Cell membrane</keyword>